<protein>
    <recommendedName>
        <fullName evidence="6">Glycoside hydrolase family 5 domain-containing protein</fullName>
    </recommendedName>
</protein>
<accession>A0A8H7N251</accession>
<keyword evidence="2 4" id="KW-0378">Hydrolase</keyword>
<dbReference type="Gene3D" id="3.20.20.80">
    <property type="entry name" value="Glycosidases"/>
    <property type="match status" value="1"/>
</dbReference>
<dbReference type="AlphaFoldDB" id="A0A8H7N251"/>
<sequence>MILIQTIWGFIILALSAAVAAQKPNVPLSSTSRWIVDTAGKRVKLRCINWPGHMETNIPEGLHRQTVDYIAGWIAQEGFNCVRLTFSIDMALNPNLPVEDSFRQGAAEGGVDEGAVMALYSQAVEKNPFLSSSTVLDVFGKVQDALWGKGVMTILDNHVSKAKWCCDLDDGNGWWKDAPGYIDANSKYFDSQNWLDGLKAMAQWSANREGIVGISLRNELRAHVTQIPWGGETWFDKMPQAADIVHAANPNALIIIGGLDGGTNLGALRDGSMPTDRWPGKNVWEAHAYSFTVTQPDFGSCTIRKTIYGFFFGFVLEQNKATTGPLFLSEFGVGMEGGPNDGLSDKDSSYLSCLVGYMENNDADWGMWSIAGSYYIRQGNVDVVDTWGALDNSWSGWRNDKFKGKLGKMFEVTQGP</sequence>
<dbReference type="Proteomes" id="UP000616885">
    <property type="component" value="Unassembled WGS sequence"/>
</dbReference>
<gene>
    <name evidence="7" type="ORF">IM811_003830</name>
</gene>
<proteinExistence type="inferred from homology"/>
<dbReference type="InterPro" id="IPR017853">
    <property type="entry name" value="GH"/>
</dbReference>
<evidence type="ECO:0000256" key="4">
    <source>
        <dbReference type="RuleBase" id="RU361153"/>
    </source>
</evidence>
<comment type="similarity">
    <text evidence="1 4">Belongs to the glycosyl hydrolase 5 (cellulase A) family.</text>
</comment>
<evidence type="ECO:0000256" key="3">
    <source>
        <dbReference type="ARBA" id="ARBA00023295"/>
    </source>
</evidence>
<feature type="domain" description="Glycoside hydrolase family 5" evidence="6">
    <location>
        <begin position="66"/>
        <end position="370"/>
    </location>
</feature>
<dbReference type="EMBL" id="JADCTT010000012">
    <property type="protein sequence ID" value="KAF9745529.1"/>
    <property type="molecule type" value="Genomic_DNA"/>
</dbReference>
<evidence type="ECO:0000259" key="6">
    <source>
        <dbReference type="Pfam" id="PF00150"/>
    </source>
</evidence>
<dbReference type="GO" id="GO:0004553">
    <property type="term" value="F:hydrolase activity, hydrolyzing O-glycosyl compounds"/>
    <property type="evidence" value="ECO:0007669"/>
    <property type="project" value="InterPro"/>
</dbReference>
<keyword evidence="3 4" id="KW-0326">Glycosidase</keyword>
<evidence type="ECO:0000313" key="7">
    <source>
        <dbReference type="EMBL" id="KAF9745529.1"/>
    </source>
</evidence>
<evidence type="ECO:0000256" key="5">
    <source>
        <dbReference type="SAM" id="SignalP"/>
    </source>
</evidence>
<dbReference type="Pfam" id="PF00150">
    <property type="entry name" value="Cellulase"/>
    <property type="match status" value="1"/>
</dbReference>
<dbReference type="GO" id="GO:0000272">
    <property type="term" value="P:polysaccharide catabolic process"/>
    <property type="evidence" value="ECO:0007669"/>
    <property type="project" value="InterPro"/>
</dbReference>
<evidence type="ECO:0000313" key="8">
    <source>
        <dbReference type="Proteomes" id="UP000616885"/>
    </source>
</evidence>
<comment type="caution">
    <text evidence="7">The sequence shown here is derived from an EMBL/GenBank/DDBJ whole genome shotgun (WGS) entry which is preliminary data.</text>
</comment>
<organism evidence="7 8">
    <name type="scientific">Bionectria ochroleuca</name>
    <name type="common">Gliocladium roseum</name>
    <dbReference type="NCBI Taxonomy" id="29856"/>
    <lineage>
        <taxon>Eukaryota</taxon>
        <taxon>Fungi</taxon>
        <taxon>Dikarya</taxon>
        <taxon>Ascomycota</taxon>
        <taxon>Pezizomycotina</taxon>
        <taxon>Sordariomycetes</taxon>
        <taxon>Hypocreomycetidae</taxon>
        <taxon>Hypocreales</taxon>
        <taxon>Bionectriaceae</taxon>
        <taxon>Clonostachys</taxon>
    </lineage>
</organism>
<dbReference type="SUPFAM" id="SSF51445">
    <property type="entry name" value="(Trans)glycosidases"/>
    <property type="match status" value="1"/>
</dbReference>
<feature type="signal peptide" evidence="5">
    <location>
        <begin position="1"/>
        <end position="21"/>
    </location>
</feature>
<keyword evidence="5" id="KW-0732">Signal</keyword>
<dbReference type="InterPro" id="IPR001547">
    <property type="entry name" value="Glyco_hydro_5"/>
</dbReference>
<dbReference type="PANTHER" id="PTHR31263">
    <property type="entry name" value="CELLULASE FAMILY PROTEIN (AFU_ORTHOLOGUE AFUA_5G14560)"/>
    <property type="match status" value="1"/>
</dbReference>
<evidence type="ECO:0000256" key="1">
    <source>
        <dbReference type="ARBA" id="ARBA00005641"/>
    </source>
</evidence>
<dbReference type="PANTHER" id="PTHR31263:SF0">
    <property type="entry name" value="CELLULASE FAMILY PROTEIN (AFU_ORTHOLOGUE AFUA_5G14560)"/>
    <property type="match status" value="1"/>
</dbReference>
<evidence type="ECO:0000256" key="2">
    <source>
        <dbReference type="ARBA" id="ARBA00022801"/>
    </source>
</evidence>
<name>A0A8H7N251_BIOOC</name>
<reference evidence="7" key="1">
    <citation type="submission" date="2020-10" db="EMBL/GenBank/DDBJ databases">
        <title>High-Quality Genome Resource of Clonostachys rosea strain S41 by Oxford Nanopore Long-Read Sequencing.</title>
        <authorList>
            <person name="Wang H."/>
        </authorList>
    </citation>
    <scope>NUCLEOTIDE SEQUENCE</scope>
    <source>
        <strain evidence="7">S41</strain>
    </source>
</reference>
<feature type="chain" id="PRO_5034873432" description="Glycoside hydrolase family 5 domain-containing protein" evidence="5">
    <location>
        <begin position="22"/>
        <end position="416"/>
    </location>
</feature>